<evidence type="ECO:0000313" key="1">
    <source>
        <dbReference type="EMBL" id="TNC23422.1"/>
    </source>
</evidence>
<organism evidence="1 2">
    <name type="scientific">Amycolatopsis alkalitolerans</name>
    <dbReference type="NCBI Taxonomy" id="2547244"/>
    <lineage>
        <taxon>Bacteria</taxon>
        <taxon>Bacillati</taxon>
        <taxon>Actinomycetota</taxon>
        <taxon>Actinomycetes</taxon>
        <taxon>Pseudonocardiales</taxon>
        <taxon>Pseudonocardiaceae</taxon>
        <taxon>Amycolatopsis</taxon>
    </lineage>
</organism>
<accession>A0A5C4LW60</accession>
<dbReference type="InterPro" id="IPR008930">
    <property type="entry name" value="Terpenoid_cyclase/PrenylTrfase"/>
</dbReference>
<dbReference type="OrthoDB" id="370326at2"/>
<dbReference type="SUPFAM" id="SSF48239">
    <property type="entry name" value="Terpenoid cyclases/Protein prenyltransferases"/>
    <property type="match status" value="1"/>
</dbReference>
<reference evidence="1 2" key="1">
    <citation type="submission" date="2019-06" db="EMBL/GenBank/DDBJ databases">
        <title>Amycolatopsis alkalitolerans sp. nov., isolated from Gastrodia elata Blume.</title>
        <authorList>
            <person name="Narsing Rao M.P."/>
            <person name="Li W.J."/>
        </authorList>
    </citation>
    <scope>NUCLEOTIDE SEQUENCE [LARGE SCALE GENOMIC DNA]</scope>
    <source>
        <strain evidence="1 2">SYSUP0005</strain>
    </source>
</reference>
<sequence length="273" mass="30178">MNVSREPDIQQVLARAGENGGPFWSREDGNIHAPAGFSTIDVLNVLGELGATVESHPRLAEAIEFVFGYQAADGAFRYSSASSKFPCMTGQILAGLGRLGALDGSRCPAAFSWLLDNQSEDGGWRCATVKLGKSPETDAANPGATLYVLDAFRHRPDAGGDRLDYAVESLLHHWETREPLGPCAFGIGSRFLRVEYPFLRYNLFYYVYVLSHYPSAVGDRRFQEAVRALAAHAREGQMIVEAPHRKWLEYDFARKGRPSAPATARWREIQARG</sequence>
<name>A0A5C4LW60_9PSEU</name>
<gene>
    <name evidence="1" type="ORF">FG385_22065</name>
</gene>
<dbReference type="RefSeq" id="WP_139098666.1">
    <property type="nucleotide sequence ID" value="NZ_VDFW01000020.1"/>
</dbReference>
<dbReference type="Gene3D" id="1.50.10.20">
    <property type="match status" value="1"/>
</dbReference>
<comment type="caution">
    <text evidence="1">The sequence shown here is derived from an EMBL/GenBank/DDBJ whole genome shotgun (WGS) entry which is preliminary data.</text>
</comment>
<proteinExistence type="predicted"/>
<protein>
    <submittedName>
        <fullName evidence="1">Terpene cyclase/mutase family protein</fullName>
    </submittedName>
</protein>
<keyword evidence="2" id="KW-1185">Reference proteome</keyword>
<dbReference type="AlphaFoldDB" id="A0A5C4LW60"/>
<evidence type="ECO:0000313" key="2">
    <source>
        <dbReference type="Proteomes" id="UP000305546"/>
    </source>
</evidence>
<dbReference type="Proteomes" id="UP000305546">
    <property type="component" value="Unassembled WGS sequence"/>
</dbReference>
<dbReference type="EMBL" id="VDFW01000020">
    <property type="protein sequence ID" value="TNC23422.1"/>
    <property type="molecule type" value="Genomic_DNA"/>
</dbReference>